<sequence>MAPVSSDPTTAIKLNDIGALAALVRANPSMFMLRTILNAYWSLGTEHPSKADAYNTVLRDLKLYPDMPRFPAPEFENTLGTAPTDTFVRTFVPEFFDRVTSGLWEARQDMDTEVDPDNPFLIASMLSASAMKTEACFSSDQVWYIRDGLRMKGSDPKFFTPEEYEAGAVAGLIQVLSAGKRILEREMIEEGDLRQSLEDIGEVIKCSTGEKVLQAARELARNNFKESWSSRDIWALLDEE</sequence>
<accession>A0A4Y7SHA5</accession>
<dbReference type="AlphaFoldDB" id="A0A4Y7SHA5"/>
<organism evidence="1 2">
    <name type="scientific">Coprinellus micaceus</name>
    <name type="common">Glistening ink-cap mushroom</name>
    <name type="synonym">Coprinus micaceus</name>
    <dbReference type="NCBI Taxonomy" id="71717"/>
    <lineage>
        <taxon>Eukaryota</taxon>
        <taxon>Fungi</taxon>
        <taxon>Dikarya</taxon>
        <taxon>Basidiomycota</taxon>
        <taxon>Agaricomycotina</taxon>
        <taxon>Agaricomycetes</taxon>
        <taxon>Agaricomycetidae</taxon>
        <taxon>Agaricales</taxon>
        <taxon>Agaricineae</taxon>
        <taxon>Psathyrellaceae</taxon>
        <taxon>Coprinellus</taxon>
    </lineage>
</organism>
<keyword evidence="2" id="KW-1185">Reference proteome</keyword>
<evidence type="ECO:0000313" key="1">
    <source>
        <dbReference type="EMBL" id="TEB21246.1"/>
    </source>
</evidence>
<protein>
    <submittedName>
        <fullName evidence="1">Uncharacterized protein</fullName>
    </submittedName>
</protein>
<name>A0A4Y7SHA5_COPMI</name>
<evidence type="ECO:0000313" key="2">
    <source>
        <dbReference type="Proteomes" id="UP000298030"/>
    </source>
</evidence>
<dbReference type="EMBL" id="QPFP01000117">
    <property type="protein sequence ID" value="TEB21246.1"/>
    <property type="molecule type" value="Genomic_DNA"/>
</dbReference>
<proteinExistence type="predicted"/>
<reference evidence="1 2" key="1">
    <citation type="journal article" date="2019" name="Nat. Ecol. Evol.">
        <title>Megaphylogeny resolves global patterns of mushroom evolution.</title>
        <authorList>
            <person name="Varga T."/>
            <person name="Krizsan K."/>
            <person name="Foldi C."/>
            <person name="Dima B."/>
            <person name="Sanchez-Garcia M."/>
            <person name="Sanchez-Ramirez S."/>
            <person name="Szollosi G.J."/>
            <person name="Szarkandi J.G."/>
            <person name="Papp V."/>
            <person name="Albert L."/>
            <person name="Andreopoulos W."/>
            <person name="Angelini C."/>
            <person name="Antonin V."/>
            <person name="Barry K.W."/>
            <person name="Bougher N.L."/>
            <person name="Buchanan P."/>
            <person name="Buyck B."/>
            <person name="Bense V."/>
            <person name="Catcheside P."/>
            <person name="Chovatia M."/>
            <person name="Cooper J."/>
            <person name="Damon W."/>
            <person name="Desjardin D."/>
            <person name="Finy P."/>
            <person name="Geml J."/>
            <person name="Haridas S."/>
            <person name="Hughes K."/>
            <person name="Justo A."/>
            <person name="Karasinski D."/>
            <person name="Kautmanova I."/>
            <person name="Kiss B."/>
            <person name="Kocsube S."/>
            <person name="Kotiranta H."/>
            <person name="LaButti K.M."/>
            <person name="Lechner B.E."/>
            <person name="Liimatainen K."/>
            <person name="Lipzen A."/>
            <person name="Lukacs Z."/>
            <person name="Mihaltcheva S."/>
            <person name="Morgado L.N."/>
            <person name="Niskanen T."/>
            <person name="Noordeloos M.E."/>
            <person name="Ohm R.A."/>
            <person name="Ortiz-Santana B."/>
            <person name="Ovrebo C."/>
            <person name="Racz N."/>
            <person name="Riley R."/>
            <person name="Savchenko A."/>
            <person name="Shiryaev A."/>
            <person name="Soop K."/>
            <person name="Spirin V."/>
            <person name="Szebenyi C."/>
            <person name="Tomsovsky M."/>
            <person name="Tulloss R.E."/>
            <person name="Uehling J."/>
            <person name="Grigoriev I.V."/>
            <person name="Vagvolgyi C."/>
            <person name="Papp T."/>
            <person name="Martin F.M."/>
            <person name="Miettinen O."/>
            <person name="Hibbett D.S."/>
            <person name="Nagy L.G."/>
        </authorList>
    </citation>
    <scope>NUCLEOTIDE SEQUENCE [LARGE SCALE GENOMIC DNA]</scope>
    <source>
        <strain evidence="1 2">FP101781</strain>
    </source>
</reference>
<dbReference type="OrthoDB" id="2965384at2759"/>
<gene>
    <name evidence="1" type="ORF">FA13DRAFT_1832962</name>
</gene>
<dbReference type="Proteomes" id="UP000298030">
    <property type="component" value="Unassembled WGS sequence"/>
</dbReference>
<comment type="caution">
    <text evidence="1">The sequence shown here is derived from an EMBL/GenBank/DDBJ whole genome shotgun (WGS) entry which is preliminary data.</text>
</comment>